<accession>A0A0D8Y5N7</accession>
<sequence length="135" mass="15936">MKSLEEDKSINQSNWFITYKLRRCIEIFVQLPIYRRQCFMRTVQIRSLVLSEQTCIAKKLTVFIESKIHYDIMKIGQEGRIKDYELPATGIGEQKTVEQNTTVTTTKLDRMNLTDEDAYRKNRHDKNCSDTVVHD</sequence>
<dbReference type="AlphaFoldDB" id="A0A0D8Y5N7"/>
<dbReference type="Proteomes" id="UP000053766">
    <property type="component" value="Unassembled WGS sequence"/>
</dbReference>
<reference evidence="2" key="2">
    <citation type="journal article" date="2016" name="Sci. Rep.">
        <title>Dictyocaulus viviparus genome, variome and transcriptome elucidate lungworm biology and support future intervention.</title>
        <authorList>
            <person name="McNulty S.N."/>
            <person name="Strube C."/>
            <person name="Rosa B.A."/>
            <person name="Martin J.C."/>
            <person name="Tyagi R."/>
            <person name="Choi Y.J."/>
            <person name="Wang Q."/>
            <person name="Hallsworth Pepin K."/>
            <person name="Zhang X."/>
            <person name="Ozersky P."/>
            <person name="Wilson R.K."/>
            <person name="Sternberg P.W."/>
            <person name="Gasser R.B."/>
            <person name="Mitreva M."/>
        </authorList>
    </citation>
    <scope>NUCLEOTIDE SEQUENCE [LARGE SCALE GENOMIC DNA]</scope>
    <source>
        <strain evidence="2">HannoverDv2000</strain>
    </source>
</reference>
<gene>
    <name evidence="1" type="ORF">DICVIV_01756</name>
</gene>
<reference evidence="1 2" key="1">
    <citation type="submission" date="2013-11" db="EMBL/GenBank/DDBJ databases">
        <title>Draft genome of the bovine lungworm Dictyocaulus viviparus.</title>
        <authorList>
            <person name="Mitreva M."/>
        </authorList>
    </citation>
    <scope>NUCLEOTIDE SEQUENCE [LARGE SCALE GENOMIC DNA]</scope>
    <source>
        <strain evidence="1 2">HannoverDv2000</strain>
    </source>
</reference>
<keyword evidence="2" id="KW-1185">Reference proteome</keyword>
<protein>
    <submittedName>
        <fullName evidence="1">Uncharacterized protein</fullName>
    </submittedName>
</protein>
<proteinExistence type="predicted"/>
<evidence type="ECO:0000313" key="1">
    <source>
        <dbReference type="EMBL" id="KJH52055.1"/>
    </source>
</evidence>
<name>A0A0D8Y5N7_DICVI</name>
<evidence type="ECO:0000313" key="2">
    <source>
        <dbReference type="Proteomes" id="UP000053766"/>
    </source>
</evidence>
<dbReference type="EMBL" id="KN716171">
    <property type="protein sequence ID" value="KJH52055.1"/>
    <property type="molecule type" value="Genomic_DNA"/>
</dbReference>
<organism evidence="1 2">
    <name type="scientific">Dictyocaulus viviparus</name>
    <name type="common">Bovine lungworm</name>
    <dbReference type="NCBI Taxonomy" id="29172"/>
    <lineage>
        <taxon>Eukaryota</taxon>
        <taxon>Metazoa</taxon>
        <taxon>Ecdysozoa</taxon>
        <taxon>Nematoda</taxon>
        <taxon>Chromadorea</taxon>
        <taxon>Rhabditida</taxon>
        <taxon>Rhabditina</taxon>
        <taxon>Rhabditomorpha</taxon>
        <taxon>Strongyloidea</taxon>
        <taxon>Metastrongylidae</taxon>
        <taxon>Dictyocaulus</taxon>
    </lineage>
</organism>